<evidence type="ECO:0000313" key="8">
    <source>
        <dbReference type="Proteomes" id="UP000002300"/>
    </source>
</evidence>
<keyword evidence="5 6" id="KW-0472">Membrane</keyword>
<dbReference type="EMBL" id="CP000764">
    <property type="protein sequence ID" value="ABS20806.1"/>
    <property type="molecule type" value="Genomic_DNA"/>
</dbReference>
<dbReference type="HOGENOM" id="CLU_061355_0_0_9"/>
<sequence length="394" mass="45598">MSLKYHLLTYCNECIVSCCTFTMTRRKDINKGMKLGARILKTGIAITLALFASTLLHLPSPVFAGISAIFAVQPSVYRSYLTALEQIQANIIGAVFAIAFAFAFGNNPFIIGLTCILVIALTLQLRLEKTISIALVTVIAIMEYQGENFFDFALLRFATIMTGIIAASLVNLIFMPPKYETKLYYRIVDNTEEIVKWIRMNSRQASDFTTLKTDIDRMKEKMIKLNHYYLLYKEERSYTKKIRFAKIRKLVLFRQMLATTSRALSTLKSLHRTENELRHMPESFQESIQNELDSLTNYHEQVLLKFIGKAKKQQSVEMLDEVETGKQELIDIFMDYQNKDDEESYKIWLHLFPLISSIINYSEEVEHLDLLVDSFYTYHKPENELQISEKQADE</sequence>
<comment type="subcellular location">
    <subcellularLocation>
        <location evidence="1">Cell membrane</location>
        <topology evidence="1">Multi-pass membrane protein</topology>
    </subcellularLocation>
</comment>
<keyword evidence="8" id="KW-1185">Reference proteome</keyword>
<dbReference type="Pfam" id="PF06081">
    <property type="entry name" value="ArAE_1"/>
    <property type="match status" value="1"/>
</dbReference>
<gene>
    <name evidence="7" type="ordered locus">Bcer98_0451</name>
</gene>
<dbReference type="PANTHER" id="PTHR30509:SF27">
    <property type="entry name" value="UPF0421 PROTEIN YGAE"/>
    <property type="match status" value="1"/>
</dbReference>
<dbReference type="GO" id="GO:0005886">
    <property type="term" value="C:plasma membrane"/>
    <property type="evidence" value="ECO:0007669"/>
    <property type="project" value="UniProtKB-SubCell"/>
</dbReference>
<dbReference type="AlphaFoldDB" id="A7GKZ8"/>
<evidence type="ECO:0000256" key="1">
    <source>
        <dbReference type="ARBA" id="ARBA00004651"/>
    </source>
</evidence>
<accession>A7GKZ8</accession>
<evidence type="ECO:0000313" key="7">
    <source>
        <dbReference type="EMBL" id="ABS20806.1"/>
    </source>
</evidence>
<protein>
    <recommendedName>
        <fullName evidence="9">Aromatic acid exporter family protein</fullName>
    </recommendedName>
</protein>
<evidence type="ECO:0008006" key="9">
    <source>
        <dbReference type="Google" id="ProtNLM"/>
    </source>
</evidence>
<evidence type="ECO:0000256" key="2">
    <source>
        <dbReference type="ARBA" id="ARBA00022475"/>
    </source>
</evidence>
<dbReference type="eggNOG" id="COG4129">
    <property type="taxonomic scope" value="Bacteria"/>
</dbReference>
<proteinExistence type="predicted"/>
<keyword evidence="2" id="KW-1003">Cell membrane</keyword>
<name>A7GKZ8_BACCN</name>
<dbReference type="STRING" id="315749.Bcer98_0451"/>
<feature type="transmembrane region" description="Helical" evidence="6">
    <location>
        <begin position="91"/>
        <end position="123"/>
    </location>
</feature>
<dbReference type="KEGG" id="bcy:Bcer98_0451"/>
<evidence type="ECO:0000256" key="4">
    <source>
        <dbReference type="ARBA" id="ARBA00022989"/>
    </source>
</evidence>
<reference evidence="7 8" key="1">
    <citation type="journal article" date="2008" name="Chem. Biol. Interact.">
        <title>Extending the Bacillus cereus group genomics to putative food-borne pathogens of different toxicity.</title>
        <authorList>
            <person name="Lapidus A."/>
            <person name="Goltsman E."/>
            <person name="Auger S."/>
            <person name="Galleron N."/>
            <person name="Segurens B."/>
            <person name="Dossat C."/>
            <person name="Land M.L."/>
            <person name="Broussolle V."/>
            <person name="Brillard J."/>
            <person name="Guinebretiere M.H."/>
            <person name="Sanchis V."/>
            <person name="Nguen-The C."/>
            <person name="Lereclus D."/>
            <person name="Richardson P."/>
            <person name="Wincker P."/>
            <person name="Weissenbach J."/>
            <person name="Ehrlich S.D."/>
            <person name="Sorokin A."/>
        </authorList>
    </citation>
    <scope>NUCLEOTIDE SEQUENCE [LARGE SCALE GENOMIC DNA]</scope>
    <source>
        <strain evidence="8">DSM 22905 / CIP 110041 / 391-98 / NVH 391-98</strain>
    </source>
</reference>
<evidence type="ECO:0000256" key="3">
    <source>
        <dbReference type="ARBA" id="ARBA00022692"/>
    </source>
</evidence>
<organism evidence="7 8">
    <name type="scientific">Bacillus cytotoxicus (strain DSM 22905 / CIP 110041 / 391-98 / NVH 391-98)</name>
    <dbReference type="NCBI Taxonomy" id="315749"/>
    <lineage>
        <taxon>Bacteria</taxon>
        <taxon>Bacillati</taxon>
        <taxon>Bacillota</taxon>
        <taxon>Bacilli</taxon>
        <taxon>Bacillales</taxon>
        <taxon>Bacillaceae</taxon>
        <taxon>Bacillus</taxon>
        <taxon>Bacillus cereus group</taxon>
    </lineage>
</organism>
<feature type="transmembrane region" description="Helical" evidence="6">
    <location>
        <begin position="152"/>
        <end position="174"/>
    </location>
</feature>
<evidence type="ECO:0000256" key="6">
    <source>
        <dbReference type="SAM" id="Phobius"/>
    </source>
</evidence>
<keyword evidence="4 6" id="KW-1133">Transmembrane helix</keyword>
<dbReference type="InterPro" id="IPR010343">
    <property type="entry name" value="ArAE_1"/>
</dbReference>
<feature type="transmembrane region" description="Helical" evidence="6">
    <location>
        <begin position="44"/>
        <end position="71"/>
    </location>
</feature>
<dbReference type="PANTHER" id="PTHR30509">
    <property type="entry name" value="P-HYDROXYBENZOIC ACID EFFLUX PUMP SUBUNIT-RELATED"/>
    <property type="match status" value="1"/>
</dbReference>
<keyword evidence="3 6" id="KW-0812">Transmembrane</keyword>
<evidence type="ECO:0000256" key="5">
    <source>
        <dbReference type="ARBA" id="ARBA00023136"/>
    </source>
</evidence>
<dbReference type="Proteomes" id="UP000002300">
    <property type="component" value="Chromosome"/>
</dbReference>